<reference evidence="1" key="1">
    <citation type="submission" date="2020-07" db="EMBL/GenBank/DDBJ databases">
        <authorList>
            <person name="Nazaruddin N."/>
        </authorList>
    </citation>
    <scope>NUCLEOTIDE SEQUENCE</scope>
</reference>
<organism evidence="1 2">
    <name type="scientific">Heterotrigona itama</name>
    <dbReference type="NCBI Taxonomy" id="395501"/>
    <lineage>
        <taxon>Eukaryota</taxon>
        <taxon>Metazoa</taxon>
        <taxon>Ecdysozoa</taxon>
        <taxon>Arthropoda</taxon>
        <taxon>Hexapoda</taxon>
        <taxon>Insecta</taxon>
        <taxon>Pterygota</taxon>
        <taxon>Neoptera</taxon>
        <taxon>Endopterygota</taxon>
        <taxon>Hymenoptera</taxon>
        <taxon>Apocrita</taxon>
        <taxon>Aculeata</taxon>
        <taxon>Apoidea</taxon>
        <taxon>Anthophila</taxon>
        <taxon>Apidae</taxon>
        <taxon>Heterotrigona</taxon>
    </lineage>
</organism>
<evidence type="ECO:0000313" key="1">
    <source>
        <dbReference type="EMBL" id="CAD1469339.1"/>
    </source>
</evidence>
<name>A0A6V7GVM1_9HYME</name>
<accession>A0A6V7GVM1</accession>
<gene>
    <name evidence="1" type="ORF">MHI_LOCUS122206</name>
</gene>
<comment type="caution">
    <text evidence="1">The sequence shown here is derived from an EMBL/GenBank/DDBJ whole genome shotgun (WGS) entry which is preliminary data.</text>
</comment>
<dbReference type="Proteomes" id="UP000752696">
    <property type="component" value="Unassembled WGS sequence"/>
</dbReference>
<evidence type="ECO:0000313" key="2">
    <source>
        <dbReference type="Proteomes" id="UP000752696"/>
    </source>
</evidence>
<proteinExistence type="predicted"/>
<sequence length="52" mass="5961">AIASESVLTISSYYGRLTNLMVYTKRTNARLPISCLYSYRCVHYNNVGVNKR</sequence>
<dbReference type="EMBL" id="CAJDYZ010002225">
    <property type="protein sequence ID" value="CAD1469339.1"/>
    <property type="molecule type" value="Genomic_DNA"/>
</dbReference>
<dbReference type="AlphaFoldDB" id="A0A6V7GVM1"/>
<feature type="non-terminal residue" evidence="1">
    <location>
        <position position="1"/>
    </location>
</feature>
<protein>
    <submittedName>
        <fullName evidence="1">Uncharacterized protein</fullName>
    </submittedName>
</protein>
<keyword evidence="2" id="KW-1185">Reference proteome</keyword>